<dbReference type="RefSeq" id="WP_093989031.1">
    <property type="nucleotide sequence ID" value="NZ_FYDD01000004.1"/>
</dbReference>
<keyword evidence="15" id="KW-1185">Reference proteome</keyword>
<dbReference type="PANTHER" id="PTHR43562">
    <property type="entry name" value="NAPA-TYPE SODIUM/HYDROGEN ANTIPORTER"/>
    <property type="match status" value="1"/>
</dbReference>
<evidence type="ECO:0000256" key="4">
    <source>
        <dbReference type="ARBA" id="ARBA00022449"/>
    </source>
</evidence>
<evidence type="ECO:0000256" key="12">
    <source>
        <dbReference type="SAM" id="Phobius"/>
    </source>
</evidence>
<feature type="transmembrane region" description="Helical" evidence="12">
    <location>
        <begin position="149"/>
        <end position="173"/>
    </location>
</feature>
<organism evidence="14 15">
    <name type="scientific">Massiliimalia timonensis</name>
    <dbReference type="NCBI Taxonomy" id="1987501"/>
    <lineage>
        <taxon>Bacteria</taxon>
        <taxon>Bacillati</taxon>
        <taxon>Bacillota</taxon>
        <taxon>Clostridia</taxon>
        <taxon>Eubacteriales</taxon>
        <taxon>Oscillospiraceae</taxon>
        <taxon>Massiliimalia</taxon>
    </lineage>
</organism>
<dbReference type="EMBL" id="JACRTL010000003">
    <property type="protein sequence ID" value="MBC8611023.1"/>
    <property type="molecule type" value="Genomic_DNA"/>
</dbReference>
<reference evidence="14" key="1">
    <citation type="submission" date="2020-08" db="EMBL/GenBank/DDBJ databases">
        <title>Genome public.</title>
        <authorList>
            <person name="Liu C."/>
            <person name="Sun Q."/>
        </authorList>
    </citation>
    <scope>NUCLEOTIDE SEQUENCE</scope>
    <source>
        <strain evidence="14">NSJ-15</strain>
    </source>
</reference>
<feature type="domain" description="Cation/H+ exchanger transmembrane" evidence="13">
    <location>
        <begin position="15"/>
        <end position="379"/>
    </location>
</feature>
<feature type="compositionally biased region" description="Basic and acidic residues" evidence="11">
    <location>
        <begin position="387"/>
        <end position="404"/>
    </location>
</feature>
<comment type="subcellular location">
    <subcellularLocation>
        <location evidence="1">Membrane</location>
        <topology evidence="1">Multi-pass membrane protein</topology>
    </subcellularLocation>
</comment>
<dbReference type="GO" id="GO:1902600">
    <property type="term" value="P:proton transmembrane transport"/>
    <property type="evidence" value="ECO:0007669"/>
    <property type="project" value="InterPro"/>
</dbReference>
<evidence type="ECO:0000256" key="7">
    <source>
        <dbReference type="ARBA" id="ARBA00023053"/>
    </source>
</evidence>
<evidence type="ECO:0000313" key="15">
    <source>
        <dbReference type="Proteomes" id="UP000632659"/>
    </source>
</evidence>
<dbReference type="Proteomes" id="UP000632659">
    <property type="component" value="Unassembled WGS sequence"/>
</dbReference>
<dbReference type="AlphaFoldDB" id="A0A8J6TUZ0"/>
<protein>
    <submittedName>
        <fullName evidence="14">Cation:proton antiporter</fullName>
    </submittedName>
</protein>
<feature type="transmembrane region" description="Helical" evidence="12">
    <location>
        <begin position="291"/>
        <end position="315"/>
    </location>
</feature>
<dbReference type="InterPro" id="IPR038770">
    <property type="entry name" value="Na+/solute_symporter_sf"/>
</dbReference>
<dbReference type="InterPro" id="IPR006153">
    <property type="entry name" value="Cation/H_exchanger_TM"/>
</dbReference>
<keyword evidence="10" id="KW-0739">Sodium transport</keyword>
<keyword evidence="9 12" id="KW-0472">Membrane</keyword>
<keyword evidence="8" id="KW-0406">Ion transport</keyword>
<evidence type="ECO:0000256" key="3">
    <source>
        <dbReference type="ARBA" id="ARBA00022448"/>
    </source>
</evidence>
<feature type="transmembrane region" description="Helical" evidence="12">
    <location>
        <begin position="357"/>
        <end position="377"/>
    </location>
</feature>
<sequence>MSYNFLLDLALILLSTKLLGLLTRKVNMPQVVGALLAGLILGPACFGVLQETEFITQLAEIGVIVLMFTAGLETNIKELKNCGVASTVVAVIGVIVPLIGGALLGHFSSVGGETLMENIFIGVVLTATSVSITVETLKEMGKLNTKVANTILGAAIIDDVLGIVVLTIVSSLSGESSNVALILAKIFLFFVFSGVVGIIFFKLFSMWFSNSQKDLRRYVIVAFVFCLLLSFLAEKWFGVADITGAFVAGLILSGTKRSHYITARFETVSYLFLSPIFFASVGIAAKLDSMSVALIVFSILLVVIAILSKIVGCFLGARITGFNNKESIQIGAGMVSRGEVALIVANKGKALGLVSDVLFGPIILMVVVTTIVAPILLKLAFRDKNHPAQEPPKEENPYDGKLVDPYDGTLIE</sequence>
<feature type="transmembrane region" description="Helical" evidence="12">
    <location>
        <begin position="55"/>
        <end position="72"/>
    </location>
</feature>
<dbReference type="Pfam" id="PF00999">
    <property type="entry name" value="Na_H_Exchanger"/>
    <property type="match status" value="1"/>
</dbReference>
<evidence type="ECO:0000259" key="13">
    <source>
        <dbReference type="Pfam" id="PF00999"/>
    </source>
</evidence>
<evidence type="ECO:0000313" key="14">
    <source>
        <dbReference type="EMBL" id="MBC8611023.1"/>
    </source>
</evidence>
<evidence type="ECO:0000256" key="2">
    <source>
        <dbReference type="ARBA" id="ARBA00005551"/>
    </source>
</evidence>
<feature type="transmembrane region" description="Helical" evidence="12">
    <location>
        <begin position="267"/>
        <end position="285"/>
    </location>
</feature>
<dbReference type="GO" id="GO:0015297">
    <property type="term" value="F:antiporter activity"/>
    <property type="evidence" value="ECO:0007669"/>
    <property type="project" value="UniProtKB-KW"/>
</dbReference>
<accession>A0A8J6TUZ0</accession>
<keyword evidence="7" id="KW-0915">Sodium</keyword>
<feature type="region of interest" description="Disordered" evidence="11">
    <location>
        <begin position="387"/>
        <end position="412"/>
    </location>
</feature>
<keyword evidence="3" id="KW-0813">Transport</keyword>
<feature type="transmembrane region" description="Helical" evidence="12">
    <location>
        <begin position="119"/>
        <end position="137"/>
    </location>
</feature>
<feature type="transmembrane region" description="Helical" evidence="12">
    <location>
        <begin position="179"/>
        <end position="203"/>
    </location>
</feature>
<dbReference type="GO" id="GO:0016020">
    <property type="term" value="C:membrane"/>
    <property type="evidence" value="ECO:0007669"/>
    <property type="project" value="UniProtKB-SubCell"/>
</dbReference>
<comment type="similarity">
    <text evidence="2">Belongs to the monovalent cation:proton antiporter 2 (CPA2) transporter (TC 2.A.37) family.</text>
</comment>
<evidence type="ECO:0000256" key="6">
    <source>
        <dbReference type="ARBA" id="ARBA00022989"/>
    </source>
</evidence>
<comment type="caution">
    <text evidence="14">The sequence shown here is derived from an EMBL/GenBank/DDBJ whole genome shotgun (WGS) entry which is preliminary data.</text>
</comment>
<evidence type="ECO:0000256" key="9">
    <source>
        <dbReference type="ARBA" id="ARBA00023136"/>
    </source>
</evidence>
<keyword evidence="6 12" id="KW-1133">Transmembrane helix</keyword>
<feature type="transmembrane region" description="Helical" evidence="12">
    <location>
        <begin position="31"/>
        <end position="49"/>
    </location>
</feature>
<dbReference type="Gene3D" id="1.20.1530.20">
    <property type="match status" value="1"/>
</dbReference>
<evidence type="ECO:0000256" key="10">
    <source>
        <dbReference type="ARBA" id="ARBA00023201"/>
    </source>
</evidence>
<dbReference type="PANTHER" id="PTHR43562:SF3">
    <property type="entry name" value="SODIUM ION_PROTON EXCHANGER (EUROFUNG)"/>
    <property type="match status" value="1"/>
</dbReference>
<gene>
    <name evidence="14" type="ORF">H8702_07790</name>
</gene>
<feature type="transmembrane region" description="Helical" evidence="12">
    <location>
        <begin position="6"/>
        <end position="24"/>
    </location>
</feature>
<dbReference type="GO" id="GO:0006814">
    <property type="term" value="P:sodium ion transport"/>
    <property type="evidence" value="ECO:0007669"/>
    <property type="project" value="UniProtKB-KW"/>
</dbReference>
<name>A0A8J6TUZ0_9FIRM</name>
<evidence type="ECO:0000256" key="11">
    <source>
        <dbReference type="SAM" id="MobiDB-lite"/>
    </source>
</evidence>
<keyword evidence="5 12" id="KW-0812">Transmembrane</keyword>
<proteinExistence type="inferred from homology"/>
<dbReference type="OrthoDB" id="9793589at2"/>
<feature type="transmembrane region" description="Helical" evidence="12">
    <location>
        <begin position="215"/>
        <end position="233"/>
    </location>
</feature>
<evidence type="ECO:0000256" key="5">
    <source>
        <dbReference type="ARBA" id="ARBA00022692"/>
    </source>
</evidence>
<feature type="transmembrane region" description="Helical" evidence="12">
    <location>
        <begin position="84"/>
        <end position="107"/>
    </location>
</feature>
<evidence type="ECO:0000256" key="8">
    <source>
        <dbReference type="ARBA" id="ARBA00023065"/>
    </source>
</evidence>
<evidence type="ECO:0000256" key="1">
    <source>
        <dbReference type="ARBA" id="ARBA00004141"/>
    </source>
</evidence>
<keyword evidence="4" id="KW-0050">Antiport</keyword>